<protein>
    <submittedName>
        <fullName evidence="2">Uncharacterized protein</fullName>
    </submittedName>
</protein>
<reference evidence="2" key="1">
    <citation type="journal article" date="2014" name="Front. Microbiol.">
        <title>High frequency of phylogenetically diverse reductive dehalogenase-homologous genes in deep subseafloor sedimentary metagenomes.</title>
        <authorList>
            <person name="Kawai M."/>
            <person name="Futagami T."/>
            <person name="Toyoda A."/>
            <person name="Takaki Y."/>
            <person name="Nishi S."/>
            <person name="Hori S."/>
            <person name="Arai W."/>
            <person name="Tsubouchi T."/>
            <person name="Morono Y."/>
            <person name="Uchiyama I."/>
            <person name="Ito T."/>
            <person name="Fujiyama A."/>
            <person name="Inagaki F."/>
            <person name="Takami H."/>
        </authorList>
    </citation>
    <scope>NUCLEOTIDE SEQUENCE</scope>
    <source>
        <strain evidence="2">Expedition CK06-06</strain>
    </source>
</reference>
<keyword evidence="1" id="KW-0812">Transmembrane</keyword>
<evidence type="ECO:0000313" key="2">
    <source>
        <dbReference type="EMBL" id="GAH66407.1"/>
    </source>
</evidence>
<name>X1HAK0_9ZZZZ</name>
<feature type="transmembrane region" description="Helical" evidence="1">
    <location>
        <begin position="31"/>
        <end position="49"/>
    </location>
</feature>
<keyword evidence="1" id="KW-1133">Transmembrane helix</keyword>
<feature type="transmembrane region" description="Helical" evidence="1">
    <location>
        <begin position="7"/>
        <end position="25"/>
    </location>
</feature>
<comment type="caution">
    <text evidence="2">The sequence shown here is derived from an EMBL/GenBank/DDBJ whole genome shotgun (WGS) entry which is preliminary data.</text>
</comment>
<dbReference type="EMBL" id="BARU01033348">
    <property type="protein sequence ID" value="GAH66407.1"/>
    <property type="molecule type" value="Genomic_DNA"/>
</dbReference>
<gene>
    <name evidence="2" type="ORF">S03H2_52495</name>
</gene>
<evidence type="ECO:0000256" key="1">
    <source>
        <dbReference type="SAM" id="Phobius"/>
    </source>
</evidence>
<keyword evidence="1" id="KW-0472">Membrane</keyword>
<sequence length="66" mass="7018">MTKVPKLVTTLSAIAAIVYLERIAIMAGVDGWLLALAMAAIAGLGGYELKGWREKIASKSVDDKID</sequence>
<accession>X1HAK0</accession>
<proteinExistence type="predicted"/>
<organism evidence="2">
    <name type="scientific">marine sediment metagenome</name>
    <dbReference type="NCBI Taxonomy" id="412755"/>
    <lineage>
        <taxon>unclassified sequences</taxon>
        <taxon>metagenomes</taxon>
        <taxon>ecological metagenomes</taxon>
    </lineage>
</organism>
<dbReference type="AlphaFoldDB" id="X1HAK0"/>